<accession>A0ABN6MT58</accession>
<keyword evidence="2" id="KW-1185">Reference proteome</keyword>
<dbReference type="Gene3D" id="3.10.129.10">
    <property type="entry name" value="Hotdog Thioesterase"/>
    <property type="match status" value="1"/>
</dbReference>
<reference evidence="2" key="1">
    <citation type="journal article" date="2022" name="Int. J. Syst. Evol. Microbiol.">
        <title>Anaeromyxobacter oryzae sp. nov., Anaeromyxobacter diazotrophicus sp. nov. and Anaeromyxobacter paludicola sp. nov., isolated from paddy soils.</title>
        <authorList>
            <person name="Itoh H."/>
            <person name="Xu Z."/>
            <person name="Mise K."/>
            <person name="Masuda Y."/>
            <person name="Ushijima N."/>
            <person name="Hayakawa C."/>
            <person name="Shiratori Y."/>
            <person name="Senoo K."/>
        </authorList>
    </citation>
    <scope>NUCLEOTIDE SEQUENCE [LARGE SCALE GENOMIC DNA]</scope>
    <source>
        <strain evidence="2">Red232</strain>
    </source>
</reference>
<dbReference type="SUPFAM" id="SSF54637">
    <property type="entry name" value="Thioesterase/thiol ester dehydrase-isomerase"/>
    <property type="match status" value="1"/>
</dbReference>
<name>A0ABN6MT58_9BACT</name>
<protein>
    <submittedName>
        <fullName evidence="1">DUF4442 domain-containing protein</fullName>
    </submittedName>
</protein>
<organism evidence="1 2">
    <name type="scientific">Anaeromyxobacter oryzae</name>
    <dbReference type="NCBI Taxonomy" id="2918170"/>
    <lineage>
        <taxon>Bacteria</taxon>
        <taxon>Pseudomonadati</taxon>
        <taxon>Myxococcota</taxon>
        <taxon>Myxococcia</taxon>
        <taxon>Myxococcales</taxon>
        <taxon>Cystobacterineae</taxon>
        <taxon>Anaeromyxobacteraceae</taxon>
        <taxon>Anaeromyxobacter</taxon>
    </lineage>
</organism>
<dbReference type="InterPro" id="IPR029069">
    <property type="entry name" value="HotDog_dom_sf"/>
</dbReference>
<dbReference type="EMBL" id="AP025591">
    <property type="protein sequence ID" value="BDG04144.1"/>
    <property type="molecule type" value="Genomic_DNA"/>
</dbReference>
<sequence>MSPLQRLAARIGPRRFLALLRLYPPYLGAGVRVREVAPDISRVTVEMRLAAWNRNFVGTHFGGSLYSMCDPFFMLMLMTQLGREYVVWDKAAAIEFLRPGRGTVSAVFELPSARVDEIRRAADAGEKVLPAFEVTVVDDEGRAVARVAKTLYVRRAEAKRAA</sequence>
<dbReference type="Pfam" id="PF14539">
    <property type="entry name" value="DUF4442"/>
    <property type="match status" value="1"/>
</dbReference>
<evidence type="ECO:0000313" key="1">
    <source>
        <dbReference type="EMBL" id="BDG04144.1"/>
    </source>
</evidence>
<dbReference type="Proteomes" id="UP001162891">
    <property type="component" value="Chromosome"/>
</dbReference>
<dbReference type="InterPro" id="IPR027961">
    <property type="entry name" value="DUF4442"/>
</dbReference>
<gene>
    <name evidence="1" type="ORF">AMOR_31400</name>
</gene>
<proteinExistence type="predicted"/>
<evidence type="ECO:0000313" key="2">
    <source>
        <dbReference type="Proteomes" id="UP001162891"/>
    </source>
</evidence>
<dbReference type="RefSeq" id="WP_248352516.1">
    <property type="nucleotide sequence ID" value="NZ_AP025591.1"/>
</dbReference>